<dbReference type="AlphaFoldDB" id="A0AAN9AUV8"/>
<accession>A0AAN9AUV8</accession>
<sequence>MLAAVFCVLSLFSCVSAAALRPLRDGFSLENIDGERHFGYGTVPGSVGGMIRVEFYDVDFASNNCSDLRVDIYNNGYLKTDQDLVETICDPLALADFTRASSRGFFIAMQSSINTQRGQIKARFLSNGPLKVTHEILHR</sequence>
<organism evidence="2 3">
    <name type="scientific">Littorina saxatilis</name>
    <dbReference type="NCBI Taxonomy" id="31220"/>
    <lineage>
        <taxon>Eukaryota</taxon>
        <taxon>Metazoa</taxon>
        <taxon>Spiralia</taxon>
        <taxon>Lophotrochozoa</taxon>
        <taxon>Mollusca</taxon>
        <taxon>Gastropoda</taxon>
        <taxon>Caenogastropoda</taxon>
        <taxon>Littorinimorpha</taxon>
        <taxon>Littorinoidea</taxon>
        <taxon>Littorinidae</taxon>
        <taxon>Littorina</taxon>
    </lineage>
</organism>
<evidence type="ECO:0000256" key="1">
    <source>
        <dbReference type="SAM" id="SignalP"/>
    </source>
</evidence>
<evidence type="ECO:0000313" key="2">
    <source>
        <dbReference type="EMBL" id="KAK7093673.1"/>
    </source>
</evidence>
<reference evidence="2 3" key="1">
    <citation type="submission" date="2024-02" db="EMBL/GenBank/DDBJ databases">
        <title>Chromosome-scale genome assembly of the rough periwinkle Littorina saxatilis.</title>
        <authorList>
            <person name="De Jode A."/>
            <person name="Faria R."/>
            <person name="Formenti G."/>
            <person name="Sims Y."/>
            <person name="Smith T.P."/>
            <person name="Tracey A."/>
            <person name="Wood J.M.D."/>
            <person name="Zagrodzka Z.B."/>
            <person name="Johannesson K."/>
            <person name="Butlin R.K."/>
            <person name="Leder E.H."/>
        </authorList>
    </citation>
    <scope>NUCLEOTIDE SEQUENCE [LARGE SCALE GENOMIC DNA]</scope>
    <source>
        <strain evidence="2">Snail1</strain>
        <tissue evidence="2">Muscle</tissue>
    </source>
</reference>
<dbReference type="Proteomes" id="UP001374579">
    <property type="component" value="Unassembled WGS sequence"/>
</dbReference>
<keyword evidence="1" id="KW-0732">Signal</keyword>
<comment type="caution">
    <text evidence="2">The sequence shown here is derived from an EMBL/GenBank/DDBJ whole genome shotgun (WGS) entry which is preliminary data.</text>
</comment>
<proteinExistence type="predicted"/>
<protein>
    <submittedName>
        <fullName evidence="2">Uncharacterized protein</fullName>
    </submittedName>
</protein>
<evidence type="ECO:0000313" key="3">
    <source>
        <dbReference type="Proteomes" id="UP001374579"/>
    </source>
</evidence>
<feature type="chain" id="PRO_5042890515" evidence="1">
    <location>
        <begin position="18"/>
        <end position="139"/>
    </location>
</feature>
<feature type="signal peptide" evidence="1">
    <location>
        <begin position="1"/>
        <end position="17"/>
    </location>
</feature>
<dbReference type="EMBL" id="JBAMIC010000019">
    <property type="protein sequence ID" value="KAK7093673.1"/>
    <property type="molecule type" value="Genomic_DNA"/>
</dbReference>
<name>A0AAN9AUV8_9CAEN</name>
<keyword evidence="3" id="KW-1185">Reference proteome</keyword>
<gene>
    <name evidence="2" type="ORF">V1264_007375</name>
</gene>